<evidence type="ECO:0000313" key="2">
    <source>
        <dbReference type="EMBL" id="GJM93056.1"/>
    </source>
</evidence>
<keyword evidence="1" id="KW-0812">Transmembrane</keyword>
<protein>
    <recommendedName>
        <fullName evidence="4">Nitrate transporter</fullName>
    </recommendedName>
</protein>
<evidence type="ECO:0000313" key="3">
    <source>
        <dbReference type="Proteomes" id="UP001054889"/>
    </source>
</evidence>
<feature type="transmembrane region" description="Helical" evidence="1">
    <location>
        <begin position="68"/>
        <end position="90"/>
    </location>
</feature>
<organism evidence="2 3">
    <name type="scientific">Eleusine coracana subsp. coracana</name>
    <dbReference type="NCBI Taxonomy" id="191504"/>
    <lineage>
        <taxon>Eukaryota</taxon>
        <taxon>Viridiplantae</taxon>
        <taxon>Streptophyta</taxon>
        <taxon>Embryophyta</taxon>
        <taxon>Tracheophyta</taxon>
        <taxon>Spermatophyta</taxon>
        <taxon>Magnoliopsida</taxon>
        <taxon>Liliopsida</taxon>
        <taxon>Poales</taxon>
        <taxon>Poaceae</taxon>
        <taxon>PACMAD clade</taxon>
        <taxon>Chloridoideae</taxon>
        <taxon>Cynodonteae</taxon>
        <taxon>Eleusininae</taxon>
        <taxon>Eleusine</taxon>
    </lineage>
</organism>
<proteinExistence type="predicted"/>
<comment type="caution">
    <text evidence="2">The sequence shown here is derived from an EMBL/GenBank/DDBJ whole genome shotgun (WGS) entry which is preliminary data.</text>
</comment>
<reference evidence="2" key="2">
    <citation type="submission" date="2021-12" db="EMBL/GenBank/DDBJ databases">
        <title>Resequencing data analysis of finger millet.</title>
        <authorList>
            <person name="Hatakeyama M."/>
            <person name="Aluri S."/>
            <person name="Balachadran M.T."/>
            <person name="Sivarajan S.R."/>
            <person name="Poveda L."/>
            <person name="Shimizu-Inatsugi R."/>
            <person name="Schlapbach R."/>
            <person name="Sreeman S.M."/>
            <person name="Shimizu K.K."/>
        </authorList>
    </citation>
    <scope>NUCLEOTIDE SEQUENCE</scope>
</reference>
<dbReference type="EMBL" id="BQKI01000004">
    <property type="protein sequence ID" value="GJM93056.1"/>
    <property type="molecule type" value="Genomic_DNA"/>
</dbReference>
<dbReference type="InterPro" id="IPR036259">
    <property type="entry name" value="MFS_trans_sf"/>
</dbReference>
<gene>
    <name evidence="2" type="primary">ga09577</name>
    <name evidence="2" type="ORF">PR202_ga09577</name>
</gene>
<reference evidence="2" key="1">
    <citation type="journal article" date="2018" name="DNA Res.">
        <title>Multiple hybrid de novo genome assembly of finger millet, an orphan allotetraploid crop.</title>
        <authorList>
            <person name="Hatakeyama M."/>
            <person name="Aluri S."/>
            <person name="Balachadran M.T."/>
            <person name="Sivarajan S.R."/>
            <person name="Patrignani A."/>
            <person name="Gruter S."/>
            <person name="Poveda L."/>
            <person name="Shimizu-Inatsugi R."/>
            <person name="Baeten J."/>
            <person name="Francoijs K.J."/>
            <person name="Nataraja K.N."/>
            <person name="Reddy Y.A.N."/>
            <person name="Phadnis S."/>
            <person name="Ravikumar R.L."/>
            <person name="Schlapbach R."/>
            <person name="Sreeman S.M."/>
            <person name="Shimizu K.K."/>
        </authorList>
    </citation>
    <scope>NUCLEOTIDE SEQUENCE</scope>
</reference>
<dbReference type="Proteomes" id="UP001054889">
    <property type="component" value="Unassembled WGS sequence"/>
</dbReference>
<accession>A0AAV5C441</accession>
<dbReference type="Gene3D" id="1.20.1250.20">
    <property type="entry name" value="MFS general substrate transporter like domains"/>
    <property type="match status" value="1"/>
</dbReference>
<evidence type="ECO:0008006" key="4">
    <source>
        <dbReference type="Google" id="ProtNLM"/>
    </source>
</evidence>
<keyword evidence="3" id="KW-1185">Reference proteome</keyword>
<name>A0AAV5C441_ELECO</name>
<sequence length="97" mass="10679">MDRSHAAETDAEETECFKGKGKGGFKALPFIISNEMLEKVAGFGLNTNMITYLTKQYHLSNVASQTMIFVWSAVSNFAPIPGAVVADMYLGRSWPSR</sequence>
<dbReference type="PANTHER" id="PTHR11654">
    <property type="entry name" value="OLIGOPEPTIDE TRANSPORTER-RELATED"/>
    <property type="match status" value="1"/>
</dbReference>
<evidence type="ECO:0000256" key="1">
    <source>
        <dbReference type="SAM" id="Phobius"/>
    </source>
</evidence>
<dbReference type="AlphaFoldDB" id="A0AAV5C441"/>
<keyword evidence="1" id="KW-0472">Membrane</keyword>
<keyword evidence="1" id="KW-1133">Transmembrane helix</keyword>